<dbReference type="PANTHER" id="PTHR43284:SF1">
    <property type="entry name" value="ASPARAGINE SYNTHETASE"/>
    <property type="match status" value="1"/>
</dbReference>
<keyword evidence="14" id="KW-1185">Reference proteome</keyword>
<sequence length="593" mass="68213">MCSIYGMMFFEPVHPDTLKAKMEKMAEVSQHRGPDQSEIVVLDQVAIGMNRLSIISPEENSTVQKDRYQKRYAVLNGEIVNYRKLQGMLANKPTQNCDSAVILPLYEEYGRDFITKLAGMFAISIYDEKSGTLQLWRDPLGIKPLYYYFSNECVIFASEIKMIYAVMDEKPMVEFSAVDHILRYRLHPSSTTAFKGICKVLPGETIVVKDRKLTKERYWSLQPNQNVYDDKYGIEQFRELFIQVIRENCYADVPGGFFTSGGLDSSLVTAVALREKMSSYQQPISIRFSPNSVIDEKYGAVLEAYLGKKFEWVTITDELARQTLWDLSHYLDEPLENPIHVGTYLMAKRAKEMGLKSVLTGDGSDEFFLGYERHAIWFNHPNPAAGYSALHWTMRPEDATQLYKPHSKALVKTMVNGDNQSIEPFRDMTHALLYERGERLPEYHNMRLDRMTMAHGIEAKVPFLDHRIVEFSLNIPTNKLIGIEGKEWLKNVASKWLPSDLIHRQKVLFPSLPNQWLSGKGGEWAASILLDSSAKVTDYLERSVMEQYMKQHMTGEVERGKLLWALLSLELWFQNISGWGKSNSYTPINLHYH</sequence>
<dbReference type="EC" id="6.3.5.4" evidence="3"/>
<dbReference type="OrthoDB" id="9763290at2"/>
<dbReference type="Proteomes" id="UP000190626">
    <property type="component" value="Unassembled WGS sequence"/>
</dbReference>
<proteinExistence type="inferred from homology"/>
<keyword evidence="5 10" id="KW-0067">ATP-binding</keyword>
<evidence type="ECO:0000256" key="2">
    <source>
        <dbReference type="ARBA" id="ARBA00005752"/>
    </source>
</evidence>
<evidence type="ECO:0000256" key="8">
    <source>
        <dbReference type="ARBA" id="ARBA00048741"/>
    </source>
</evidence>
<keyword evidence="9" id="KW-0028">Amino-acid biosynthesis</keyword>
<evidence type="ECO:0000256" key="4">
    <source>
        <dbReference type="ARBA" id="ARBA00022741"/>
    </source>
</evidence>
<dbReference type="PANTHER" id="PTHR43284">
    <property type="entry name" value="ASPARAGINE SYNTHETASE (GLUTAMINE-HYDROLYZING)"/>
    <property type="match status" value="1"/>
</dbReference>
<dbReference type="RefSeq" id="WP_079419623.1">
    <property type="nucleotide sequence ID" value="NZ_MBTG01000050.1"/>
</dbReference>
<comment type="pathway">
    <text evidence="1">Amino-acid biosynthesis; L-asparagine biosynthesis; L-asparagine from L-aspartate (L-Gln route): step 1/1.</text>
</comment>
<dbReference type="SUPFAM" id="SSF56235">
    <property type="entry name" value="N-terminal nucleophile aminohydrolases (Ntn hydrolases)"/>
    <property type="match status" value="1"/>
</dbReference>
<evidence type="ECO:0000256" key="9">
    <source>
        <dbReference type="PIRSR" id="PIRSR001589-1"/>
    </source>
</evidence>
<dbReference type="AlphaFoldDB" id="A0A1V4HAZ6"/>
<evidence type="ECO:0000256" key="7">
    <source>
        <dbReference type="ARBA" id="ARBA00022962"/>
    </source>
</evidence>
<keyword evidence="7 9" id="KW-0315">Glutamine amidotransferase</keyword>
<feature type="binding site" evidence="10">
    <location>
        <position position="98"/>
    </location>
    <ligand>
        <name>L-glutamine</name>
        <dbReference type="ChEBI" id="CHEBI:58359"/>
    </ligand>
</feature>
<comment type="similarity">
    <text evidence="2">Belongs to the asparagine synthetase family.</text>
</comment>
<dbReference type="InterPro" id="IPR014729">
    <property type="entry name" value="Rossmann-like_a/b/a_fold"/>
</dbReference>
<dbReference type="Pfam" id="PF00733">
    <property type="entry name" value="Asn_synthase"/>
    <property type="match status" value="1"/>
</dbReference>
<name>A0A1V4HAZ6_9BACL</name>
<feature type="site" description="Important for beta-aspartyl-AMP intermediate formation" evidence="11">
    <location>
        <position position="362"/>
    </location>
</feature>
<feature type="domain" description="Glutamine amidotransferase type-2" evidence="12">
    <location>
        <begin position="2"/>
        <end position="211"/>
    </location>
</feature>
<evidence type="ECO:0000313" key="13">
    <source>
        <dbReference type="EMBL" id="OPH47987.1"/>
    </source>
</evidence>
<dbReference type="GO" id="GO:0005524">
    <property type="term" value="F:ATP binding"/>
    <property type="evidence" value="ECO:0007669"/>
    <property type="project" value="UniProtKB-KW"/>
</dbReference>
<evidence type="ECO:0000259" key="12">
    <source>
        <dbReference type="PROSITE" id="PS51278"/>
    </source>
</evidence>
<evidence type="ECO:0000256" key="5">
    <source>
        <dbReference type="ARBA" id="ARBA00022840"/>
    </source>
</evidence>
<dbReference type="InterPro" id="IPR006426">
    <property type="entry name" value="Asn_synth_AEB"/>
</dbReference>
<evidence type="ECO:0000256" key="6">
    <source>
        <dbReference type="ARBA" id="ARBA00022888"/>
    </source>
</evidence>
<evidence type="ECO:0000256" key="10">
    <source>
        <dbReference type="PIRSR" id="PIRSR001589-2"/>
    </source>
</evidence>
<dbReference type="InterPro" id="IPR001962">
    <property type="entry name" value="Asn_synthase"/>
</dbReference>
<dbReference type="Gene3D" id="3.60.20.10">
    <property type="entry name" value="Glutamine Phosphoribosylpyrophosphate, subunit 1, domain 1"/>
    <property type="match status" value="1"/>
</dbReference>
<evidence type="ECO:0000256" key="3">
    <source>
        <dbReference type="ARBA" id="ARBA00012737"/>
    </source>
</evidence>
<comment type="catalytic activity">
    <reaction evidence="8">
        <text>L-aspartate + L-glutamine + ATP + H2O = L-asparagine + L-glutamate + AMP + diphosphate + H(+)</text>
        <dbReference type="Rhea" id="RHEA:12228"/>
        <dbReference type="ChEBI" id="CHEBI:15377"/>
        <dbReference type="ChEBI" id="CHEBI:15378"/>
        <dbReference type="ChEBI" id="CHEBI:29985"/>
        <dbReference type="ChEBI" id="CHEBI:29991"/>
        <dbReference type="ChEBI" id="CHEBI:30616"/>
        <dbReference type="ChEBI" id="CHEBI:33019"/>
        <dbReference type="ChEBI" id="CHEBI:58048"/>
        <dbReference type="ChEBI" id="CHEBI:58359"/>
        <dbReference type="ChEBI" id="CHEBI:456215"/>
        <dbReference type="EC" id="6.3.5.4"/>
    </reaction>
</comment>
<dbReference type="GO" id="GO:0005829">
    <property type="term" value="C:cytosol"/>
    <property type="evidence" value="ECO:0007669"/>
    <property type="project" value="TreeGrafter"/>
</dbReference>
<dbReference type="SUPFAM" id="SSF52402">
    <property type="entry name" value="Adenine nucleotide alpha hydrolases-like"/>
    <property type="match status" value="1"/>
</dbReference>
<dbReference type="GO" id="GO:0006529">
    <property type="term" value="P:asparagine biosynthetic process"/>
    <property type="evidence" value="ECO:0007669"/>
    <property type="project" value="UniProtKB-KW"/>
</dbReference>
<reference evidence="14" key="1">
    <citation type="submission" date="2016-07" db="EMBL/GenBank/DDBJ databases">
        <authorList>
            <person name="Florea S."/>
            <person name="Webb J.S."/>
            <person name="Jaromczyk J."/>
            <person name="Schardl C.L."/>
        </authorList>
    </citation>
    <scope>NUCLEOTIDE SEQUENCE [LARGE SCALE GENOMIC DNA]</scope>
    <source>
        <strain evidence="14">CY1</strain>
    </source>
</reference>
<dbReference type="CDD" id="cd01991">
    <property type="entry name" value="Asn_synthase_B_C"/>
    <property type="match status" value="1"/>
</dbReference>
<evidence type="ECO:0000313" key="14">
    <source>
        <dbReference type="Proteomes" id="UP000190626"/>
    </source>
</evidence>
<dbReference type="EMBL" id="MBTG01000050">
    <property type="protein sequence ID" value="OPH47987.1"/>
    <property type="molecule type" value="Genomic_DNA"/>
</dbReference>
<organism evidence="13 14">
    <name type="scientific">Paenibacillus ferrarius</name>
    <dbReference type="NCBI Taxonomy" id="1469647"/>
    <lineage>
        <taxon>Bacteria</taxon>
        <taxon>Bacillati</taxon>
        <taxon>Bacillota</taxon>
        <taxon>Bacilli</taxon>
        <taxon>Bacillales</taxon>
        <taxon>Paenibacillaceae</taxon>
        <taxon>Paenibacillus</taxon>
    </lineage>
</organism>
<dbReference type="NCBIfam" id="TIGR01536">
    <property type="entry name" value="asn_synth_AEB"/>
    <property type="match status" value="1"/>
</dbReference>
<feature type="active site" description="For GATase activity" evidence="9">
    <location>
        <position position="2"/>
    </location>
</feature>
<dbReference type="STRING" id="1469647.BC351_39045"/>
<dbReference type="InterPro" id="IPR051786">
    <property type="entry name" value="ASN_synthetase/amidase"/>
</dbReference>
<dbReference type="PIRSF" id="PIRSF001589">
    <property type="entry name" value="Asn_synthetase_glu-h"/>
    <property type="match status" value="1"/>
</dbReference>
<dbReference type="CDD" id="cd00712">
    <property type="entry name" value="AsnB"/>
    <property type="match status" value="1"/>
</dbReference>
<dbReference type="InterPro" id="IPR017932">
    <property type="entry name" value="GATase_2_dom"/>
</dbReference>
<evidence type="ECO:0000256" key="1">
    <source>
        <dbReference type="ARBA" id="ARBA00005187"/>
    </source>
</evidence>
<dbReference type="GO" id="GO:0004066">
    <property type="term" value="F:asparagine synthase (glutamine-hydrolyzing) activity"/>
    <property type="evidence" value="ECO:0007669"/>
    <property type="project" value="UniProtKB-EC"/>
</dbReference>
<protein>
    <recommendedName>
        <fullName evidence="3">asparagine synthase (glutamine-hydrolyzing)</fullName>
        <ecNumber evidence="3">6.3.5.4</ecNumber>
    </recommendedName>
</protein>
<dbReference type="Pfam" id="PF13537">
    <property type="entry name" value="GATase_7"/>
    <property type="match status" value="1"/>
</dbReference>
<accession>A0A1V4HAZ6</accession>
<dbReference type="PROSITE" id="PS51278">
    <property type="entry name" value="GATASE_TYPE_2"/>
    <property type="match status" value="1"/>
</dbReference>
<dbReference type="Gene3D" id="3.40.50.620">
    <property type="entry name" value="HUPs"/>
    <property type="match status" value="1"/>
</dbReference>
<gene>
    <name evidence="13" type="ORF">BC351_39045</name>
</gene>
<comment type="caution">
    <text evidence="13">The sequence shown here is derived from an EMBL/GenBank/DDBJ whole genome shotgun (WGS) entry which is preliminary data.</text>
</comment>
<feature type="binding site" evidence="10">
    <location>
        <position position="286"/>
    </location>
    <ligand>
        <name>ATP</name>
        <dbReference type="ChEBI" id="CHEBI:30616"/>
    </ligand>
</feature>
<keyword evidence="4 10" id="KW-0547">Nucleotide-binding</keyword>
<keyword evidence="6 9" id="KW-0061">Asparagine biosynthesis</keyword>
<dbReference type="InterPro" id="IPR029055">
    <property type="entry name" value="Ntn_hydrolases_N"/>
</dbReference>
<evidence type="ECO:0000256" key="11">
    <source>
        <dbReference type="PIRSR" id="PIRSR001589-3"/>
    </source>
</evidence>
<dbReference type="InterPro" id="IPR033738">
    <property type="entry name" value="AsnB_N"/>
</dbReference>